<dbReference type="Proteomes" id="UP000448292">
    <property type="component" value="Unassembled WGS sequence"/>
</dbReference>
<dbReference type="AlphaFoldDB" id="A0A7M3MBA6"/>
<keyword evidence="1" id="KW-0732">Signal</keyword>
<feature type="signal peptide" evidence="1">
    <location>
        <begin position="1"/>
        <end position="23"/>
    </location>
</feature>
<feature type="chain" id="PRO_5029508341" evidence="1">
    <location>
        <begin position="24"/>
        <end position="180"/>
    </location>
</feature>
<dbReference type="RefSeq" id="WP_144304339.1">
    <property type="nucleotide sequence ID" value="NZ_QMIE01000020.1"/>
</dbReference>
<evidence type="ECO:0000313" key="2">
    <source>
        <dbReference type="EMBL" id="TVM14836.1"/>
    </source>
</evidence>
<organism evidence="2 3">
    <name type="scientific">Oceanidesulfovibrio indonesiensis</name>
    <dbReference type="NCBI Taxonomy" id="54767"/>
    <lineage>
        <taxon>Bacteria</taxon>
        <taxon>Pseudomonadati</taxon>
        <taxon>Thermodesulfobacteriota</taxon>
        <taxon>Desulfovibrionia</taxon>
        <taxon>Desulfovibrionales</taxon>
        <taxon>Desulfovibrionaceae</taxon>
        <taxon>Oceanidesulfovibrio</taxon>
    </lineage>
</organism>
<evidence type="ECO:0000313" key="3">
    <source>
        <dbReference type="Proteomes" id="UP000448292"/>
    </source>
</evidence>
<protein>
    <submittedName>
        <fullName evidence="2">Uncharacterized protein</fullName>
    </submittedName>
</protein>
<gene>
    <name evidence="2" type="ORF">DPQ33_16560</name>
</gene>
<sequence>MRRLACIACLLLGAAWFVQDARAATGVGPVAFDGIAWGTPLKVLEGSMAPAARQPESDTVRFFRRKDKEYRPAGLQPVPTVYAFYQGALCGVYTQPQTAETAESMLTSLRLEYGQGERWSRFGVSYAQWRLGRLVVTHKADRNTGKFRIGYVHLPSDVAVKDAESFIEMLDEPAAKRGYW</sequence>
<reference evidence="2 3" key="1">
    <citation type="submission" date="2018-06" db="EMBL/GenBank/DDBJ databases">
        <title>Complete genome of Desulfovibrio indonesiensis P37SLT.</title>
        <authorList>
            <person name="Crispim J.S."/>
            <person name="Vidigal P.M.P."/>
            <person name="Silva L.C.F."/>
            <person name="Laguardia C.N."/>
            <person name="Araujo L.C."/>
            <person name="Dias R.S."/>
            <person name="Sousa M.P."/>
            <person name="Paula S.O."/>
            <person name="Silva C."/>
        </authorList>
    </citation>
    <scope>NUCLEOTIDE SEQUENCE [LARGE SCALE GENOMIC DNA]</scope>
    <source>
        <strain evidence="2 3">P37SLT</strain>
    </source>
</reference>
<dbReference type="OrthoDB" id="9793851at2"/>
<dbReference type="EMBL" id="QMIE01000020">
    <property type="protein sequence ID" value="TVM14836.1"/>
    <property type="molecule type" value="Genomic_DNA"/>
</dbReference>
<evidence type="ECO:0000256" key="1">
    <source>
        <dbReference type="SAM" id="SignalP"/>
    </source>
</evidence>
<proteinExistence type="predicted"/>
<name>A0A7M3MBA6_9BACT</name>
<comment type="caution">
    <text evidence="2">The sequence shown here is derived from an EMBL/GenBank/DDBJ whole genome shotgun (WGS) entry which is preliminary data.</text>
</comment>
<keyword evidence="3" id="KW-1185">Reference proteome</keyword>
<accession>A0A7M3MBA6</accession>